<accession>A0A9P6XTS8</accession>
<reference evidence="2 3" key="1">
    <citation type="journal article" date="2020" name="Microb. Genom.">
        <title>Genetic diversity of clinical and environmental Mucorales isolates obtained from an investigation of mucormycosis cases among solid organ transplant recipients.</title>
        <authorList>
            <person name="Nguyen M.H."/>
            <person name="Kaul D."/>
            <person name="Muto C."/>
            <person name="Cheng S.J."/>
            <person name="Richter R.A."/>
            <person name="Bruno V.M."/>
            <person name="Liu G."/>
            <person name="Beyhan S."/>
            <person name="Sundermann A.J."/>
            <person name="Mounaud S."/>
            <person name="Pasculle A.W."/>
            <person name="Nierman W.C."/>
            <person name="Driscoll E."/>
            <person name="Cumbie R."/>
            <person name="Clancy C.J."/>
            <person name="Dupont C.L."/>
        </authorList>
    </citation>
    <scope>NUCLEOTIDE SEQUENCE [LARGE SCALE GENOMIC DNA]</scope>
    <source>
        <strain evidence="2 3">GL24</strain>
    </source>
</reference>
<feature type="compositionally biased region" description="Polar residues" evidence="1">
    <location>
        <begin position="68"/>
        <end position="89"/>
    </location>
</feature>
<dbReference type="AlphaFoldDB" id="A0A9P6XTS8"/>
<proteinExistence type="predicted"/>
<name>A0A9P6XTS8_9FUNG</name>
<dbReference type="Proteomes" id="UP000740926">
    <property type="component" value="Unassembled WGS sequence"/>
</dbReference>
<dbReference type="EMBL" id="JAANIU010010082">
    <property type="protein sequence ID" value="KAG1532192.1"/>
    <property type="molecule type" value="Genomic_DNA"/>
</dbReference>
<feature type="compositionally biased region" description="Basic residues" evidence="1">
    <location>
        <begin position="90"/>
        <end position="103"/>
    </location>
</feature>
<organism evidence="2 3">
    <name type="scientific">Rhizopus delemar</name>
    <dbReference type="NCBI Taxonomy" id="936053"/>
    <lineage>
        <taxon>Eukaryota</taxon>
        <taxon>Fungi</taxon>
        <taxon>Fungi incertae sedis</taxon>
        <taxon>Mucoromycota</taxon>
        <taxon>Mucoromycotina</taxon>
        <taxon>Mucoromycetes</taxon>
        <taxon>Mucorales</taxon>
        <taxon>Mucorineae</taxon>
        <taxon>Rhizopodaceae</taxon>
        <taxon>Rhizopus</taxon>
    </lineage>
</organism>
<sequence length="122" mass="12817">MTGHGAISIPTSAMSRPSVWFSRKGRATMAAPCAAKASTQISTDIEKGGRRSRSRGTMACVLTRSRRSSSAQHTMPSAQMRATLQSGRATRSRPRTVRPKASAHNRAAPASSALPAPGDLGK</sequence>
<keyword evidence="3" id="KW-1185">Reference proteome</keyword>
<feature type="region of interest" description="Disordered" evidence="1">
    <location>
        <begin position="41"/>
        <end position="122"/>
    </location>
</feature>
<gene>
    <name evidence="2" type="ORF">G6F50_016310</name>
</gene>
<comment type="caution">
    <text evidence="2">The sequence shown here is derived from an EMBL/GenBank/DDBJ whole genome shotgun (WGS) entry which is preliminary data.</text>
</comment>
<evidence type="ECO:0000313" key="3">
    <source>
        <dbReference type="Proteomes" id="UP000740926"/>
    </source>
</evidence>
<evidence type="ECO:0000313" key="2">
    <source>
        <dbReference type="EMBL" id="KAG1532192.1"/>
    </source>
</evidence>
<evidence type="ECO:0000256" key="1">
    <source>
        <dbReference type="SAM" id="MobiDB-lite"/>
    </source>
</evidence>
<feature type="compositionally biased region" description="Low complexity" evidence="1">
    <location>
        <begin position="107"/>
        <end position="122"/>
    </location>
</feature>
<protein>
    <submittedName>
        <fullName evidence="2">Uncharacterized protein</fullName>
    </submittedName>
</protein>